<feature type="compositionally biased region" description="Basic and acidic residues" evidence="2">
    <location>
        <begin position="443"/>
        <end position="464"/>
    </location>
</feature>
<keyword evidence="4" id="KW-1185">Reference proteome</keyword>
<evidence type="ECO:0000313" key="3">
    <source>
        <dbReference type="EMBL" id="KAF4628121.1"/>
    </source>
</evidence>
<feature type="compositionally biased region" description="Polar residues" evidence="2">
    <location>
        <begin position="252"/>
        <end position="269"/>
    </location>
</feature>
<feature type="compositionally biased region" description="Basic and acidic residues" evidence="2">
    <location>
        <begin position="105"/>
        <end position="118"/>
    </location>
</feature>
<evidence type="ECO:0000256" key="1">
    <source>
        <dbReference type="SAM" id="Coils"/>
    </source>
</evidence>
<feature type="coiled-coil region" evidence="1">
    <location>
        <begin position="1171"/>
        <end position="1205"/>
    </location>
</feature>
<accession>A0A8H4VZF9</accession>
<feature type="region of interest" description="Disordered" evidence="2">
    <location>
        <begin position="210"/>
        <end position="237"/>
    </location>
</feature>
<feature type="region of interest" description="Disordered" evidence="2">
    <location>
        <begin position="250"/>
        <end position="269"/>
    </location>
</feature>
<organism evidence="3 4">
    <name type="scientific">Cudoniella acicularis</name>
    <dbReference type="NCBI Taxonomy" id="354080"/>
    <lineage>
        <taxon>Eukaryota</taxon>
        <taxon>Fungi</taxon>
        <taxon>Dikarya</taxon>
        <taxon>Ascomycota</taxon>
        <taxon>Pezizomycotina</taxon>
        <taxon>Leotiomycetes</taxon>
        <taxon>Helotiales</taxon>
        <taxon>Tricladiaceae</taxon>
        <taxon>Cudoniella</taxon>
    </lineage>
</organism>
<dbReference type="Proteomes" id="UP000566819">
    <property type="component" value="Unassembled WGS sequence"/>
</dbReference>
<comment type="caution">
    <text evidence="3">The sequence shown here is derived from an EMBL/GenBank/DDBJ whole genome shotgun (WGS) entry which is preliminary data.</text>
</comment>
<feature type="region of interest" description="Disordered" evidence="2">
    <location>
        <begin position="584"/>
        <end position="605"/>
    </location>
</feature>
<feature type="region of interest" description="Disordered" evidence="2">
    <location>
        <begin position="490"/>
        <end position="514"/>
    </location>
</feature>
<feature type="compositionally biased region" description="Polar residues" evidence="2">
    <location>
        <begin position="802"/>
        <end position="817"/>
    </location>
</feature>
<evidence type="ECO:0000256" key="2">
    <source>
        <dbReference type="SAM" id="MobiDB-lite"/>
    </source>
</evidence>
<feature type="compositionally biased region" description="Acidic residues" evidence="2">
    <location>
        <begin position="868"/>
        <end position="888"/>
    </location>
</feature>
<feature type="compositionally biased region" description="Basic and acidic residues" evidence="2">
    <location>
        <begin position="212"/>
        <end position="231"/>
    </location>
</feature>
<name>A0A8H4VZF9_9HELO</name>
<proteinExistence type="predicted"/>
<feature type="region of interest" description="Disordered" evidence="2">
    <location>
        <begin position="436"/>
        <end position="469"/>
    </location>
</feature>
<keyword evidence="1" id="KW-0175">Coiled coil</keyword>
<feature type="compositionally biased region" description="Basic and acidic residues" evidence="2">
    <location>
        <begin position="125"/>
        <end position="153"/>
    </location>
</feature>
<reference evidence="3 4" key="1">
    <citation type="submission" date="2020-03" db="EMBL/GenBank/DDBJ databases">
        <title>Draft Genome Sequence of Cudoniella acicularis.</title>
        <authorList>
            <person name="Buettner E."/>
            <person name="Kellner H."/>
        </authorList>
    </citation>
    <scope>NUCLEOTIDE SEQUENCE [LARGE SCALE GENOMIC DNA]</scope>
    <source>
        <strain evidence="3 4">DSM 108380</strain>
    </source>
</reference>
<feature type="region of interest" description="Disordered" evidence="2">
    <location>
        <begin position="798"/>
        <end position="888"/>
    </location>
</feature>
<dbReference type="EMBL" id="JAAMPI010000858">
    <property type="protein sequence ID" value="KAF4628121.1"/>
    <property type="molecule type" value="Genomic_DNA"/>
</dbReference>
<protein>
    <submittedName>
        <fullName evidence="3">Uncharacterized protein</fullName>
    </submittedName>
</protein>
<evidence type="ECO:0000313" key="4">
    <source>
        <dbReference type="Proteomes" id="UP000566819"/>
    </source>
</evidence>
<feature type="compositionally biased region" description="Polar residues" evidence="2">
    <location>
        <begin position="587"/>
        <end position="597"/>
    </location>
</feature>
<feature type="region of interest" description="Disordered" evidence="2">
    <location>
        <begin position="84"/>
        <end position="183"/>
    </location>
</feature>
<gene>
    <name evidence="3" type="ORF">G7Y89_g10035</name>
</gene>
<feature type="compositionally biased region" description="Basic and acidic residues" evidence="2">
    <location>
        <begin position="501"/>
        <end position="513"/>
    </location>
</feature>
<dbReference type="OrthoDB" id="3551595at2759"/>
<feature type="compositionally biased region" description="Basic and acidic residues" evidence="2">
    <location>
        <begin position="832"/>
        <end position="841"/>
    </location>
</feature>
<feature type="coiled-coil region" evidence="1">
    <location>
        <begin position="1375"/>
        <end position="1409"/>
    </location>
</feature>
<sequence>MTKMSLNPSQKPPPSPYNKSIILNLSKSPNGITGTELLDRCIPKTYYTWLNIKEEKAAIMDALIDLLKKKVAKRVTIGGRQGFALNRKSDNEGNGGVKQNGESPRSAKDAEDARDNRESANANARQEEIEPTVTEKEPAIFAKEDDAIKEQRPNDPMTIDGSMGNTMGPEPATETRRDDTVNDQQSTIIPKTIDTPEDNTEVLKASISTARNELEKQRDNVTTDTPERSANEPEFSIPAEVEEVIHEERPITPTTIEQPEQSSTQPEYSNAMETSIIEEQLSREMQENQLQRTIGLEPSPEPKLHGMNIDEVVGSDIRKGDGDQELSDQIVSNMFKGDIHEDQQMQENQMQGTMIREPSPEPTLNVLNVVDVAHQCGNRTSNEASKPNDGPKASNALIGASYEDRELLENQAPRAITREPSPQHKLNPLNIADVAQSNTVTDHGTRELDGREPSNAFKGKDKENLTQSTVGGAASPSVIIDAICVSGEQSTSFVKPSARPSRAEPDNGEHDMAENNIPSTAKAETMINVAESEILMDVVNQEDFAVDGNKTSSTPRIDIAVNMTEPENLMDLDNKKDSGVNGIEPSVVSNDQETASGSKGDVAMPDTEEVVSSEQEAAISEELNTGTGSRPSPTTNFEQVELEHNVVDRGLSVKADERAIGIQARERQTLQPIQEQGNFRPLQETSAILRSENIMHTNEEGLTPRITAEQQHPMGMQENLISPSRGSAQYGMREKLALATSSKFALSANTRLDPISRGQGPNVVRTKEPVAYQTSEAGLVTNPASTITLARYMDTSDKENQIPGQQSVSDNGETSKASKGKDIDFGNQNHDPLQRIPEERQRRRITQEWADIDDFITPQKETVTPNDDGGESEEDTQMDDVDDEDDDTQENLFDLRQHGEAYAEAWLHKRLCTPLSESRRRSAPTDLCRSSYKIPDPNILYPNTNLDNVRLKIEQKKNAPKWLMEGLDKLRQKYPDALIEPEGEIMKCLDCDDKTFKPSGKRSITNFENHLKSKSHKVNVEQRLEKQRQTNIFMPTTDSSIDFNLQAQQPIQVFAVQDGGRSDIMTGMKIIMGGMEKEKYQHSVQLHGLQSQYLDLNKKYTAQVEHTTEILDSARRSDEKFKEIHENHIAFTAKQSKELSEVESRLSRQDVRVTDKLTVMEKRVGKFEESREEMDKHLRALDNDVQKINQQMQDENKENANCIKENTGLIKEHANRISRHERRNRERFEQIRGTIDALKETSEGKLNQLSENMSVSDERFEQLCGTIDTLKETSKAELGRLTDRMSTSEKARTGESNDLNGRLDAVERIRRKDVVQIFARIDTIEKGRKEDLEAQSARIEAAERAISGDFEKLSDHITSAEQTTKDQHGELLGRVKQLEGLTESLQAQNKDLKSEIRRRKESEKSLREKFNVEWAAYAATTERRFQEFEQKAEARFSQLEAESRRDAAKIKKLEKKDVKKDETIEKLRSFMGAVYEDGVALRECVQEFLSDIQPENDEEESAEQKAEI</sequence>